<accession>A0A6I4I3B6</accession>
<dbReference type="SUPFAM" id="SSF47413">
    <property type="entry name" value="lambda repressor-like DNA-binding domains"/>
    <property type="match status" value="1"/>
</dbReference>
<dbReference type="Gene3D" id="1.10.260.40">
    <property type="entry name" value="lambda repressor-like DNA-binding domains"/>
    <property type="match status" value="1"/>
</dbReference>
<dbReference type="CDD" id="cd00093">
    <property type="entry name" value="HTH_XRE"/>
    <property type="match status" value="1"/>
</dbReference>
<evidence type="ECO:0000313" key="1">
    <source>
        <dbReference type="EMBL" id="QQL50767.1"/>
    </source>
</evidence>
<name>A0A6I4I3B6_9SPHI</name>
<dbReference type="InterPro" id="IPR001387">
    <property type="entry name" value="Cro/C1-type_HTH"/>
</dbReference>
<dbReference type="AlphaFoldDB" id="A0A6I4I3B6"/>
<dbReference type="Pfam" id="PF01381">
    <property type="entry name" value="HTH_3"/>
    <property type="match status" value="1"/>
</dbReference>
<dbReference type="Proteomes" id="UP000429232">
    <property type="component" value="Chromosome"/>
</dbReference>
<dbReference type="SMART" id="SM00530">
    <property type="entry name" value="HTH_XRE"/>
    <property type="match status" value="1"/>
</dbReference>
<sequence length="199" mass="22830">MHELSSKEIIKAIRLKRMQLGYSQEYMAAKLDVSQNAYSKIELGYTKVVLDRVLSIFKLLNMSAIDALSMTSKTFVDFSKLFHKSATPMWIFEPVTLKFLEVNDAAVERYGYNRDEFLNMTIRDIRPKSELENMSAYLTAHDGDQIFDVKFKHLLADGSILTVDIVRYAIVYKGEPAFLVTSTIDSTSVKDKKEKLYSK</sequence>
<dbReference type="Gene3D" id="3.30.450.20">
    <property type="entry name" value="PAS domain"/>
    <property type="match status" value="1"/>
</dbReference>
<dbReference type="KEGG" id="mgik:GO620_004730"/>
<dbReference type="InterPro" id="IPR035965">
    <property type="entry name" value="PAS-like_dom_sf"/>
</dbReference>
<evidence type="ECO:0000313" key="2">
    <source>
        <dbReference type="Proteomes" id="UP000429232"/>
    </source>
</evidence>
<dbReference type="CDD" id="cd00130">
    <property type="entry name" value="PAS"/>
    <property type="match status" value="1"/>
</dbReference>
<dbReference type="NCBIfam" id="TIGR00229">
    <property type="entry name" value="sensory_box"/>
    <property type="match status" value="1"/>
</dbReference>
<dbReference type="SUPFAM" id="SSF55785">
    <property type="entry name" value="PYP-like sensor domain (PAS domain)"/>
    <property type="match status" value="1"/>
</dbReference>
<reference evidence="1 2" key="1">
    <citation type="submission" date="2020-12" db="EMBL/GenBank/DDBJ databases">
        <title>HMF7856_wgs.fasta genome submission.</title>
        <authorList>
            <person name="Kang H."/>
            <person name="Kim H."/>
            <person name="Joh K."/>
        </authorList>
    </citation>
    <scope>NUCLEOTIDE SEQUENCE [LARGE SCALE GENOMIC DNA]</scope>
    <source>
        <strain evidence="1 2">HMF7856</strain>
    </source>
</reference>
<dbReference type="InterPro" id="IPR000014">
    <property type="entry name" value="PAS"/>
</dbReference>
<dbReference type="GO" id="GO:0003677">
    <property type="term" value="F:DNA binding"/>
    <property type="evidence" value="ECO:0007669"/>
    <property type="project" value="InterPro"/>
</dbReference>
<dbReference type="RefSeq" id="WP_157526730.1">
    <property type="nucleotide sequence ID" value="NZ_CP066775.1"/>
</dbReference>
<keyword evidence="2" id="KW-1185">Reference proteome</keyword>
<proteinExistence type="predicted"/>
<organism evidence="1 2">
    <name type="scientific">Mucilaginibacter ginkgonis</name>
    <dbReference type="NCBI Taxonomy" id="2682091"/>
    <lineage>
        <taxon>Bacteria</taxon>
        <taxon>Pseudomonadati</taxon>
        <taxon>Bacteroidota</taxon>
        <taxon>Sphingobacteriia</taxon>
        <taxon>Sphingobacteriales</taxon>
        <taxon>Sphingobacteriaceae</taxon>
        <taxon>Mucilaginibacter</taxon>
    </lineage>
</organism>
<protein>
    <submittedName>
        <fullName evidence="1">Helix-turn-helix domain-containing protein</fullName>
    </submittedName>
</protein>
<dbReference type="InterPro" id="IPR010982">
    <property type="entry name" value="Lambda_DNA-bd_dom_sf"/>
</dbReference>
<dbReference type="EMBL" id="CP066775">
    <property type="protein sequence ID" value="QQL50767.1"/>
    <property type="molecule type" value="Genomic_DNA"/>
</dbReference>
<dbReference type="PROSITE" id="PS50943">
    <property type="entry name" value="HTH_CROC1"/>
    <property type="match status" value="1"/>
</dbReference>
<gene>
    <name evidence="1" type="ORF">GO620_004730</name>
</gene>